<feature type="region of interest" description="Disordered" evidence="1">
    <location>
        <begin position="156"/>
        <end position="188"/>
    </location>
</feature>
<reference evidence="2 3" key="1">
    <citation type="journal article" date="2020" name="Cell Host Microbe">
        <title>Functional and Genomic Variation between Human-Derived Isolates of Lachnospiraceae Reveals Inter- and Intra-Species Diversity.</title>
        <authorList>
            <person name="Sorbara M.T."/>
            <person name="Littmann E.R."/>
            <person name="Fontana E."/>
            <person name="Moody T.U."/>
            <person name="Kohout C.E."/>
            <person name="Gjonbalaj M."/>
            <person name="Eaton V."/>
            <person name="Seok R."/>
            <person name="Leiner I.M."/>
            <person name="Pamer E.G."/>
        </authorList>
    </citation>
    <scope>NUCLEOTIDE SEQUENCE [LARGE SCALE GENOMIC DNA]</scope>
    <source>
        <strain evidence="2 3">MSK.2.26</strain>
    </source>
</reference>
<dbReference type="Gene3D" id="3.30.1120.40">
    <property type="entry name" value="Stage V sporulation protein G"/>
    <property type="match status" value="1"/>
</dbReference>
<dbReference type="EMBL" id="JAAISW010000007">
    <property type="protein sequence ID" value="NSJ43398.1"/>
    <property type="molecule type" value="Genomic_DNA"/>
</dbReference>
<evidence type="ECO:0000256" key="1">
    <source>
        <dbReference type="SAM" id="MobiDB-lite"/>
    </source>
</evidence>
<organism evidence="2 3">
    <name type="scientific">Enterocloster clostridioformis</name>
    <dbReference type="NCBI Taxonomy" id="1531"/>
    <lineage>
        <taxon>Bacteria</taxon>
        <taxon>Bacillati</taxon>
        <taxon>Bacillota</taxon>
        <taxon>Clostridia</taxon>
        <taxon>Lachnospirales</taxon>
        <taxon>Lachnospiraceae</taxon>
        <taxon>Enterocloster</taxon>
    </lineage>
</organism>
<dbReference type="Proteomes" id="UP000719916">
    <property type="component" value="Unassembled WGS sequence"/>
</dbReference>
<protein>
    <submittedName>
        <fullName evidence="2">SpoVG</fullName>
    </submittedName>
</protein>
<evidence type="ECO:0000313" key="3">
    <source>
        <dbReference type="Proteomes" id="UP000719916"/>
    </source>
</evidence>
<dbReference type="AlphaFoldDB" id="A0ABD6LFQ6"/>
<dbReference type="InterPro" id="IPR007170">
    <property type="entry name" value="SpoVG"/>
</dbReference>
<accession>A0ABD6LFQ6</accession>
<dbReference type="SUPFAM" id="SSF160537">
    <property type="entry name" value="SpoVG-like"/>
    <property type="match status" value="1"/>
</dbReference>
<evidence type="ECO:0000313" key="2">
    <source>
        <dbReference type="EMBL" id="NSJ43398.1"/>
    </source>
</evidence>
<dbReference type="RefSeq" id="WP_138341013.1">
    <property type="nucleotide sequence ID" value="NZ_JAAISW010000007.1"/>
</dbReference>
<dbReference type="InterPro" id="IPR036751">
    <property type="entry name" value="SpoVG_sf"/>
</dbReference>
<dbReference type="Pfam" id="PF04026">
    <property type="entry name" value="SpoVG"/>
    <property type="match status" value="1"/>
</dbReference>
<gene>
    <name evidence="2" type="ORF">G5B26_07345</name>
</gene>
<sequence>MANMQTAAQGAPVMDEAAMAEMRRLIFEAPIQELADAQGISIDEAVQLRVEKNLEAAEVPIEVSVRPIEPQGKLIGFASVNIGGIVIDDFKVVNGKNGIFLGEPSKPDPTTRTGYRSTARVTNRALQERLSAAAADGYNMAVEKLIARAEALSPKPIREQMANAAKEAAKENATRPAPAKGKEARDDR</sequence>
<comment type="caution">
    <text evidence="2">The sequence shown here is derived from an EMBL/GenBank/DDBJ whole genome shotgun (WGS) entry which is preliminary data.</text>
</comment>
<name>A0ABD6LFQ6_9FIRM</name>
<proteinExistence type="predicted"/>